<feature type="domain" description="Serine/threonine specific protein phosphatases" evidence="1">
    <location>
        <begin position="111"/>
        <end position="116"/>
    </location>
</feature>
<reference evidence="2 3" key="1">
    <citation type="journal article" date="2019" name="Environ. Microbiol.">
        <title>Species interactions and distinct microbial communities in high Arctic permafrost affected cryosols are associated with the CH4 and CO2 gas fluxes.</title>
        <authorList>
            <person name="Altshuler I."/>
            <person name="Hamel J."/>
            <person name="Turney S."/>
            <person name="Magnuson E."/>
            <person name="Levesque R."/>
            <person name="Greer C."/>
            <person name="Whyte L.G."/>
        </authorList>
    </citation>
    <scope>NUCLEOTIDE SEQUENCE [LARGE SCALE GENOMIC DNA]</scope>
    <source>
        <strain evidence="2 3">E6.1</strain>
    </source>
</reference>
<dbReference type="AlphaFoldDB" id="A0A502FYX9"/>
<dbReference type="Proteomes" id="UP000319931">
    <property type="component" value="Unassembled WGS sequence"/>
</dbReference>
<dbReference type="Pfam" id="PF00149">
    <property type="entry name" value="Metallophos"/>
    <property type="match status" value="1"/>
</dbReference>
<dbReference type="Gene3D" id="3.60.21.10">
    <property type="match status" value="1"/>
</dbReference>
<dbReference type="GO" id="GO:0008803">
    <property type="term" value="F:bis(5'-nucleosyl)-tetraphosphatase (symmetrical) activity"/>
    <property type="evidence" value="ECO:0007669"/>
    <property type="project" value="TreeGrafter"/>
</dbReference>
<protein>
    <submittedName>
        <fullName evidence="2">Serine/threonine protein phosphatase</fullName>
    </submittedName>
</protein>
<proteinExistence type="predicted"/>
<dbReference type="GO" id="GO:0005737">
    <property type="term" value="C:cytoplasm"/>
    <property type="evidence" value="ECO:0007669"/>
    <property type="project" value="TreeGrafter"/>
</dbReference>
<dbReference type="GO" id="GO:0110154">
    <property type="term" value="P:RNA decapping"/>
    <property type="evidence" value="ECO:0007669"/>
    <property type="project" value="TreeGrafter"/>
</dbReference>
<organism evidence="2 3">
    <name type="scientific">Sphingomonas glacialis</name>
    <dbReference type="NCBI Taxonomy" id="658225"/>
    <lineage>
        <taxon>Bacteria</taxon>
        <taxon>Pseudomonadati</taxon>
        <taxon>Pseudomonadota</taxon>
        <taxon>Alphaproteobacteria</taxon>
        <taxon>Sphingomonadales</taxon>
        <taxon>Sphingomonadaceae</taxon>
        <taxon>Sphingomonas</taxon>
    </lineage>
</organism>
<evidence type="ECO:0000259" key="1">
    <source>
        <dbReference type="PROSITE" id="PS00125"/>
    </source>
</evidence>
<dbReference type="InterPro" id="IPR004843">
    <property type="entry name" value="Calcineurin-like_PHP"/>
</dbReference>
<dbReference type="EMBL" id="RCZC01000002">
    <property type="protein sequence ID" value="TPG54745.1"/>
    <property type="molecule type" value="Genomic_DNA"/>
</dbReference>
<dbReference type="PROSITE" id="PS00125">
    <property type="entry name" value="SER_THR_PHOSPHATASE"/>
    <property type="match status" value="1"/>
</dbReference>
<dbReference type="OrthoDB" id="9807890at2"/>
<gene>
    <name evidence="2" type="ORF">EAH76_08965</name>
</gene>
<accession>A0A502FYX9</accession>
<sequence>MARSGPRKGLLERVWALFGRRSRTLSFPSYDGERPSAIPPGRLVYAIGDIHACADLFWALLDRIADDTTARMGRAVTMIVLGDIIDRGPDSEKMLRTMHQLSQTRDNVIVIRGNHEQMLLDVLDGSYDALALWLRHGGREFLGSFAIDEALMDPDRMRELIAALQQAIAPPIVAWLRSLPFKVRIGDYLFVHAGIRPGVPIEKQEDTDLLWIRDAFLDYDGPHQAVIVHGHTIVESGPEMLRYRIGVDTGAYRTGILTAVGLAGEDRWIIQNTD</sequence>
<dbReference type="CDD" id="cd00144">
    <property type="entry name" value="MPP_PPP_family"/>
    <property type="match status" value="1"/>
</dbReference>
<evidence type="ECO:0000313" key="2">
    <source>
        <dbReference type="EMBL" id="TPG54745.1"/>
    </source>
</evidence>
<dbReference type="GO" id="GO:0016791">
    <property type="term" value="F:phosphatase activity"/>
    <property type="evidence" value="ECO:0007669"/>
    <property type="project" value="TreeGrafter"/>
</dbReference>
<dbReference type="InterPro" id="IPR006186">
    <property type="entry name" value="Ser/Thr-sp_prot-phosphatase"/>
</dbReference>
<dbReference type="PANTHER" id="PTHR42850">
    <property type="entry name" value="METALLOPHOSPHOESTERASE"/>
    <property type="match status" value="1"/>
</dbReference>
<dbReference type="InterPro" id="IPR029052">
    <property type="entry name" value="Metallo-depent_PP-like"/>
</dbReference>
<comment type="caution">
    <text evidence="2">The sequence shown here is derived from an EMBL/GenBank/DDBJ whole genome shotgun (WGS) entry which is preliminary data.</text>
</comment>
<keyword evidence="3" id="KW-1185">Reference proteome</keyword>
<name>A0A502FYX9_9SPHN</name>
<dbReference type="PANTHER" id="PTHR42850:SF4">
    <property type="entry name" value="ZINC-DEPENDENT ENDOPOLYPHOSPHATASE"/>
    <property type="match status" value="1"/>
</dbReference>
<evidence type="ECO:0000313" key="3">
    <source>
        <dbReference type="Proteomes" id="UP000319931"/>
    </source>
</evidence>
<dbReference type="InterPro" id="IPR050126">
    <property type="entry name" value="Ap4A_hydrolase"/>
</dbReference>
<dbReference type="SUPFAM" id="SSF56300">
    <property type="entry name" value="Metallo-dependent phosphatases"/>
    <property type="match status" value="1"/>
</dbReference>